<accession>A0A1L7XLL0</accession>
<name>A0A1L7XLL0_9HELO</name>
<protein>
    <submittedName>
        <fullName evidence="1">Uncharacterized protein</fullName>
    </submittedName>
</protein>
<keyword evidence="2" id="KW-1185">Reference proteome</keyword>
<proteinExistence type="predicted"/>
<evidence type="ECO:0000313" key="1">
    <source>
        <dbReference type="EMBL" id="CZR65827.1"/>
    </source>
</evidence>
<dbReference type="STRING" id="576137.A0A1L7XLL0"/>
<dbReference type="OrthoDB" id="5985073at2759"/>
<dbReference type="AlphaFoldDB" id="A0A1L7XLL0"/>
<evidence type="ECO:0000313" key="2">
    <source>
        <dbReference type="Proteomes" id="UP000184330"/>
    </source>
</evidence>
<organism evidence="1 2">
    <name type="scientific">Phialocephala subalpina</name>
    <dbReference type="NCBI Taxonomy" id="576137"/>
    <lineage>
        <taxon>Eukaryota</taxon>
        <taxon>Fungi</taxon>
        <taxon>Dikarya</taxon>
        <taxon>Ascomycota</taxon>
        <taxon>Pezizomycotina</taxon>
        <taxon>Leotiomycetes</taxon>
        <taxon>Helotiales</taxon>
        <taxon>Mollisiaceae</taxon>
        <taxon>Phialocephala</taxon>
        <taxon>Phialocephala fortinii species complex</taxon>
    </lineage>
</organism>
<gene>
    <name evidence="1" type="ORF">PAC_15727</name>
</gene>
<sequence length="241" mass="26649">MASLCTSACEASLAELATAVEAGCGSAMLTIDSQNITFSSWIDHMQYKVGLICLADTNTSGFCLDDEKTCVAYLDLQCFLADSVGSWNITEMVLNKAATWPNNTYKCCFNGQIFYWEYVVDENNICYSPFDFGRSDAIGAAGSTQLAALDYYIERGDPIDDDNYGWPLPLEFDEYHLEIQCSSCFLQTFKYGLENKWGDISQVWDSMKANCNLDDTITPANDFSNALAYGAEIPVVNETSA</sequence>
<dbReference type="EMBL" id="FJOG01000033">
    <property type="protein sequence ID" value="CZR65827.1"/>
    <property type="molecule type" value="Genomic_DNA"/>
</dbReference>
<reference evidence="1 2" key="1">
    <citation type="submission" date="2016-03" db="EMBL/GenBank/DDBJ databases">
        <authorList>
            <person name="Ploux O."/>
        </authorList>
    </citation>
    <scope>NUCLEOTIDE SEQUENCE [LARGE SCALE GENOMIC DNA]</scope>
    <source>
        <strain evidence="1 2">UAMH 11012</strain>
    </source>
</reference>
<dbReference type="Proteomes" id="UP000184330">
    <property type="component" value="Unassembled WGS sequence"/>
</dbReference>